<feature type="transmembrane region" description="Helical" evidence="1">
    <location>
        <begin position="193"/>
        <end position="214"/>
    </location>
</feature>
<feature type="transmembrane region" description="Helical" evidence="1">
    <location>
        <begin position="728"/>
        <end position="747"/>
    </location>
</feature>
<gene>
    <name evidence="3" type="ORF">X943_003850</name>
</gene>
<keyword evidence="1" id="KW-0812">Transmembrane</keyword>
<feature type="transmembrane region" description="Helical" evidence="1">
    <location>
        <begin position="586"/>
        <end position="611"/>
    </location>
</feature>
<keyword evidence="4" id="KW-1185">Reference proteome</keyword>
<evidence type="ECO:0000256" key="2">
    <source>
        <dbReference type="SAM" id="SignalP"/>
    </source>
</evidence>
<feature type="transmembrane region" description="Helical" evidence="1">
    <location>
        <begin position="447"/>
        <end position="472"/>
    </location>
</feature>
<name>A0AAD9G801_BABDI</name>
<sequence>MLVCDVFLVLGTSVITCPKECPFWSQNAVWKNVGVCTKAATCSVYNPVLTYANTRTNVCLPCAVHGCASCAYSDAATAHASTEYASGVSLPDLCLQCAPGYRMADEGRRCYLVNSSIWSKSFYALVATVIFIVSALTLHVYLRPGKFQENLEKYNAAIDAQKSNLSPLEVGDDIYETLSKIMHVDVAGVGGMLYFRFLAFLAATTAVVLAVSLAHSHTPCSDMIRVFKEPFSLDKPIDIASDRAFSSWLGLKRPSTLKQHFLNFKFVDDAIQWSVSQYSHDTARAMRVLYLCVMAFTIVFVLSQRTFLTKYFSENSRVQNFTLLLSRVPPLHSLEDFIETATSVRPKSVAVVYDLDNVDDGLNEFLDVCENGDNVYVNLDMNEEHYRILNTVQPSGMAFAVFSTTRELARAKKSLYYSAICDAAYCDVEPEDVIWPNVGKENIIVRLLSVTALACVTQLLWTVLFFLPYAAYKVHSDSSDIFEVMWLTIFVCVGNALISSFIRRASQKIAFTNCESMHSYLMWMSFATQLWNTGLNVALAHFINYGGRFKVLSVLKDFSMYMRTPTFKVGEEVSISLSLNAYMVDMVLLIPIFGFVFMYYGAPLLTAFLVLTADLNEKQIAQFVRYPRFDFPGSYSGAIANFTCSLLLQFIIRSKLQALVMSLSLLASFFLHYVVDTYILLRKAERARINGFAYFYNAMLLWSLPTGILAACPSYWRWRGQDGKLTTPFVMFFIHMICYHGFMRLLYSDGRRLGCTEVNRSETDYTFTNPIYKLRRMAASHS</sequence>
<feature type="transmembrane region" description="Helical" evidence="1">
    <location>
        <begin position="288"/>
        <end position="308"/>
    </location>
</feature>
<feature type="signal peptide" evidence="2">
    <location>
        <begin position="1"/>
        <end position="16"/>
    </location>
</feature>
<feature type="transmembrane region" description="Helical" evidence="1">
    <location>
        <begin position="693"/>
        <end position="716"/>
    </location>
</feature>
<dbReference type="Proteomes" id="UP001195914">
    <property type="component" value="Unassembled WGS sequence"/>
</dbReference>
<keyword evidence="2" id="KW-0732">Signal</keyword>
<protein>
    <submittedName>
        <fullName evidence="3">Membrane protein</fullName>
    </submittedName>
</protein>
<feature type="transmembrane region" description="Helical" evidence="1">
    <location>
        <begin position="658"/>
        <end position="681"/>
    </location>
</feature>
<feature type="transmembrane region" description="Helical" evidence="1">
    <location>
        <begin position="122"/>
        <end position="142"/>
    </location>
</feature>
<keyword evidence="1" id="KW-1133">Transmembrane helix</keyword>
<evidence type="ECO:0000313" key="4">
    <source>
        <dbReference type="Proteomes" id="UP001195914"/>
    </source>
</evidence>
<keyword evidence="1" id="KW-0472">Membrane</keyword>
<reference evidence="3" key="2">
    <citation type="submission" date="2021-05" db="EMBL/GenBank/DDBJ databases">
        <authorList>
            <person name="Pain A."/>
        </authorList>
    </citation>
    <scope>NUCLEOTIDE SEQUENCE</scope>
    <source>
        <strain evidence="3">1802A</strain>
    </source>
</reference>
<feature type="transmembrane region" description="Helical" evidence="1">
    <location>
        <begin position="484"/>
        <end position="502"/>
    </location>
</feature>
<evidence type="ECO:0000256" key="1">
    <source>
        <dbReference type="SAM" id="Phobius"/>
    </source>
</evidence>
<feature type="transmembrane region" description="Helical" evidence="1">
    <location>
        <begin position="632"/>
        <end position="652"/>
    </location>
</feature>
<proteinExistence type="predicted"/>
<dbReference type="EMBL" id="JAHBMH010000073">
    <property type="protein sequence ID" value="KAK1933483.1"/>
    <property type="molecule type" value="Genomic_DNA"/>
</dbReference>
<accession>A0AAD9G801</accession>
<dbReference type="AlphaFoldDB" id="A0AAD9G801"/>
<organism evidence="3 4">
    <name type="scientific">Babesia divergens</name>
    <dbReference type="NCBI Taxonomy" id="32595"/>
    <lineage>
        <taxon>Eukaryota</taxon>
        <taxon>Sar</taxon>
        <taxon>Alveolata</taxon>
        <taxon>Apicomplexa</taxon>
        <taxon>Aconoidasida</taxon>
        <taxon>Piroplasmida</taxon>
        <taxon>Babesiidae</taxon>
        <taxon>Babesia</taxon>
    </lineage>
</organism>
<feature type="transmembrane region" description="Helical" evidence="1">
    <location>
        <begin position="523"/>
        <end position="543"/>
    </location>
</feature>
<evidence type="ECO:0000313" key="3">
    <source>
        <dbReference type="EMBL" id="KAK1933483.1"/>
    </source>
</evidence>
<reference evidence="3" key="1">
    <citation type="journal article" date="2014" name="Nucleic Acids Res.">
        <title>The evolutionary dynamics of variant antigen genes in Babesia reveal a history of genomic innovation underlying host-parasite interaction.</title>
        <authorList>
            <person name="Jackson A.P."/>
            <person name="Otto T.D."/>
            <person name="Darby A."/>
            <person name="Ramaprasad A."/>
            <person name="Xia D."/>
            <person name="Echaide I.E."/>
            <person name="Farber M."/>
            <person name="Gahlot S."/>
            <person name="Gamble J."/>
            <person name="Gupta D."/>
            <person name="Gupta Y."/>
            <person name="Jackson L."/>
            <person name="Malandrin L."/>
            <person name="Malas T.B."/>
            <person name="Moussa E."/>
            <person name="Nair M."/>
            <person name="Reid A.J."/>
            <person name="Sanders M."/>
            <person name="Sharma J."/>
            <person name="Tracey A."/>
            <person name="Quail M.A."/>
            <person name="Weir W."/>
            <person name="Wastling J.M."/>
            <person name="Hall N."/>
            <person name="Willadsen P."/>
            <person name="Lingelbach K."/>
            <person name="Shiels B."/>
            <person name="Tait A."/>
            <person name="Berriman M."/>
            <person name="Allred D.R."/>
            <person name="Pain A."/>
        </authorList>
    </citation>
    <scope>NUCLEOTIDE SEQUENCE</scope>
    <source>
        <strain evidence="3">1802A</strain>
    </source>
</reference>
<comment type="caution">
    <text evidence="3">The sequence shown here is derived from an EMBL/GenBank/DDBJ whole genome shotgun (WGS) entry which is preliminary data.</text>
</comment>
<feature type="chain" id="PRO_5042217724" evidence="2">
    <location>
        <begin position="17"/>
        <end position="782"/>
    </location>
</feature>